<dbReference type="PANTHER" id="PTHR43884:SF20">
    <property type="entry name" value="ACYL-COA DEHYDROGENASE FADE28"/>
    <property type="match status" value="1"/>
</dbReference>
<name>A0A1I4ZZ69_PSUAM</name>
<dbReference type="CDD" id="cd00567">
    <property type="entry name" value="ACAD"/>
    <property type="match status" value="1"/>
</dbReference>
<evidence type="ECO:0000256" key="2">
    <source>
        <dbReference type="ARBA" id="ARBA00009347"/>
    </source>
</evidence>
<evidence type="ECO:0000259" key="8">
    <source>
        <dbReference type="Pfam" id="PF02770"/>
    </source>
</evidence>
<dbReference type="GO" id="GO:0050660">
    <property type="term" value="F:flavin adenine dinucleotide binding"/>
    <property type="evidence" value="ECO:0007669"/>
    <property type="project" value="InterPro"/>
</dbReference>
<dbReference type="Gene3D" id="1.10.540.10">
    <property type="entry name" value="Acyl-CoA dehydrogenase/oxidase, N-terminal domain"/>
    <property type="match status" value="1"/>
</dbReference>
<dbReference type="Gene3D" id="1.20.140.10">
    <property type="entry name" value="Butyryl-CoA Dehydrogenase, subunit A, domain 3"/>
    <property type="match status" value="1"/>
</dbReference>
<dbReference type="InterPro" id="IPR036250">
    <property type="entry name" value="AcylCo_DH-like_C"/>
</dbReference>
<dbReference type="InterPro" id="IPR009100">
    <property type="entry name" value="AcylCoA_DH/oxidase_NM_dom_sf"/>
</dbReference>
<dbReference type="GO" id="GO:0003995">
    <property type="term" value="F:acyl-CoA dehydrogenase activity"/>
    <property type="evidence" value="ECO:0007669"/>
    <property type="project" value="InterPro"/>
</dbReference>
<feature type="domain" description="Acyl-CoA dehydrogenase/oxidase C-terminal" evidence="7">
    <location>
        <begin position="233"/>
        <end position="379"/>
    </location>
</feature>
<evidence type="ECO:0000256" key="3">
    <source>
        <dbReference type="ARBA" id="ARBA00022630"/>
    </source>
</evidence>
<feature type="domain" description="Acyl-CoA oxidase/dehydrogenase middle" evidence="8">
    <location>
        <begin position="125"/>
        <end position="218"/>
    </location>
</feature>
<dbReference type="PANTHER" id="PTHR43884">
    <property type="entry name" value="ACYL-COA DEHYDROGENASE"/>
    <property type="match status" value="1"/>
</dbReference>
<dbReference type="Pfam" id="PF02771">
    <property type="entry name" value="Acyl-CoA_dh_N"/>
    <property type="match status" value="1"/>
</dbReference>
<dbReference type="FunFam" id="1.20.140.10:FF:000001">
    <property type="entry name" value="Acyl-CoA dehydrogenase"/>
    <property type="match status" value="1"/>
</dbReference>
<comment type="similarity">
    <text evidence="2 6">Belongs to the acyl-CoA dehydrogenase family.</text>
</comment>
<dbReference type="PIRSF" id="PIRSF016578">
    <property type="entry name" value="HsaA"/>
    <property type="match status" value="1"/>
</dbReference>
<dbReference type="RefSeq" id="WP_093344230.1">
    <property type="nucleotide sequence ID" value="NZ_FOUY01000016.1"/>
</dbReference>
<dbReference type="OrthoDB" id="3205875at2"/>
<feature type="domain" description="Acyl-CoA dehydrogenase/oxidase N-terminal" evidence="9">
    <location>
        <begin position="13"/>
        <end position="122"/>
    </location>
</feature>
<protein>
    <submittedName>
        <fullName evidence="10">Acyl-CoA dehydrogenase</fullName>
    </submittedName>
</protein>
<evidence type="ECO:0000313" key="10">
    <source>
        <dbReference type="EMBL" id="SFN55413.1"/>
    </source>
</evidence>
<dbReference type="InterPro" id="IPR009075">
    <property type="entry name" value="AcylCo_DH/oxidase_C"/>
</dbReference>
<dbReference type="Gene3D" id="2.40.110.10">
    <property type="entry name" value="Butyryl-CoA Dehydrogenase, subunit A, domain 2"/>
    <property type="match status" value="1"/>
</dbReference>
<evidence type="ECO:0000256" key="1">
    <source>
        <dbReference type="ARBA" id="ARBA00001974"/>
    </source>
</evidence>
<dbReference type="EMBL" id="FOUY01000016">
    <property type="protein sequence ID" value="SFN55413.1"/>
    <property type="molecule type" value="Genomic_DNA"/>
</dbReference>
<evidence type="ECO:0000256" key="5">
    <source>
        <dbReference type="ARBA" id="ARBA00023002"/>
    </source>
</evidence>
<dbReference type="AlphaFoldDB" id="A0A1I4ZZ69"/>
<evidence type="ECO:0000313" key="11">
    <source>
        <dbReference type="Proteomes" id="UP000199614"/>
    </source>
</evidence>
<comment type="cofactor">
    <cofactor evidence="1 6">
        <name>FAD</name>
        <dbReference type="ChEBI" id="CHEBI:57692"/>
    </cofactor>
</comment>
<proteinExistence type="inferred from homology"/>
<dbReference type="SUPFAM" id="SSF56645">
    <property type="entry name" value="Acyl-CoA dehydrogenase NM domain-like"/>
    <property type="match status" value="1"/>
</dbReference>
<dbReference type="SUPFAM" id="SSF47203">
    <property type="entry name" value="Acyl-CoA dehydrogenase C-terminal domain-like"/>
    <property type="match status" value="1"/>
</dbReference>
<gene>
    <name evidence="10" type="ORF">SAMN05216207_101695</name>
</gene>
<dbReference type="Proteomes" id="UP000199614">
    <property type="component" value="Unassembled WGS sequence"/>
</dbReference>
<keyword evidence="3 6" id="KW-0285">Flavoprotein</keyword>
<dbReference type="InterPro" id="IPR006089">
    <property type="entry name" value="Acyl-CoA_DH_CS"/>
</dbReference>
<keyword evidence="4 6" id="KW-0274">FAD</keyword>
<dbReference type="InterPro" id="IPR006091">
    <property type="entry name" value="Acyl-CoA_Oxase/DH_mid-dom"/>
</dbReference>
<sequence>MTSTEDVPAHRYEFVESLRDFARRECGTREQRRALSDDDRITHSAELFGKLADLGWIGCAIPEAYGGGGGSTSDACHLVEEMAYGKAPLFGLGVSLVSATVVQRFGTEAQKQDILGGVCRGEVLATAISEPGAGSDAGSMNCRAERRGRKFVVNGQKTWISCAHIASRILVLCRTDGTGDKHAGITMLDIPVGTPGLEIRPIATMGGDEVNDVYLTDVEVDEDRVIGTEGGAWHQIMRCLNADRLMCGAVFLGHARRAFDDALDYIREREQFDRPIGSFQALRHRIADLATEVECCRLLVRDAARKLDRDPDRQVPREASMIKLKVTETAKRIAIEGMQMMGGAGYTLEHDMQRHLRQSIISTVYAGTSEIQREIIGRSYGL</sequence>
<evidence type="ECO:0000256" key="4">
    <source>
        <dbReference type="ARBA" id="ARBA00022827"/>
    </source>
</evidence>
<dbReference type="STRING" id="260086.SAMN05216207_101695"/>
<dbReference type="InterPro" id="IPR013786">
    <property type="entry name" value="AcylCoA_DH/ox_N"/>
</dbReference>
<dbReference type="Pfam" id="PF02770">
    <property type="entry name" value="Acyl-CoA_dh_M"/>
    <property type="match status" value="1"/>
</dbReference>
<dbReference type="InterPro" id="IPR046373">
    <property type="entry name" value="Acyl-CoA_Oxase/DH_mid-dom_sf"/>
</dbReference>
<keyword evidence="11" id="KW-1185">Reference proteome</keyword>
<evidence type="ECO:0000256" key="6">
    <source>
        <dbReference type="RuleBase" id="RU362125"/>
    </source>
</evidence>
<accession>A0A1I4ZZ69</accession>
<dbReference type="Pfam" id="PF00441">
    <property type="entry name" value="Acyl-CoA_dh_1"/>
    <property type="match status" value="1"/>
</dbReference>
<organism evidence="10 11">
    <name type="scientific">Pseudonocardia ammonioxydans</name>
    <dbReference type="NCBI Taxonomy" id="260086"/>
    <lineage>
        <taxon>Bacteria</taxon>
        <taxon>Bacillati</taxon>
        <taxon>Actinomycetota</taxon>
        <taxon>Actinomycetes</taxon>
        <taxon>Pseudonocardiales</taxon>
        <taxon>Pseudonocardiaceae</taxon>
        <taxon>Pseudonocardia</taxon>
    </lineage>
</organism>
<evidence type="ECO:0000259" key="9">
    <source>
        <dbReference type="Pfam" id="PF02771"/>
    </source>
</evidence>
<evidence type="ECO:0000259" key="7">
    <source>
        <dbReference type="Pfam" id="PF00441"/>
    </source>
</evidence>
<dbReference type="InterPro" id="IPR037069">
    <property type="entry name" value="AcylCoA_DH/ox_N_sf"/>
</dbReference>
<keyword evidence="5 6" id="KW-0560">Oxidoreductase</keyword>
<reference evidence="10 11" key="1">
    <citation type="submission" date="2016-10" db="EMBL/GenBank/DDBJ databases">
        <authorList>
            <person name="de Groot N.N."/>
        </authorList>
    </citation>
    <scope>NUCLEOTIDE SEQUENCE [LARGE SCALE GENOMIC DNA]</scope>
    <source>
        <strain evidence="10 11">CGMCC 4.1877</strain>
    </source>
</reference>
<dbReference type="PROSITE" id="PS00072">
    <property type="entry name" value="ACYL_COA_DH_1"/>
    <property type="match status" value="1"/>
</dbReference>